<reference evidence="1" key="1">
    <citation type="submission" date="2014-09" db="EMBL/GenBank/DDBJ databases">
        <authorList>
            <person name="Magalhaes I.L.F."/>
            <person name="Oliveira U."/>
            <person name="Santos F.R."/>
            <person name="Vidigal T.H.D.A."/>
            <person name="Brescovit A.D."/>
            <person name="Santos A.J."/>
        </authorList>
    </citation>
    <scope>NUCLEOTIDE SEQUENCE</scope>
    <source>
        <tissue evidence="1">Shoot tissue taken approximately 20 cm above the soil surface</tissue>
    </source>
</reference>
<sequence length="70" mass="7617">MHLSTVPIESWDDIMMTGMFLHSSAATILASSWMPESVGMATSVRTRSKAYARSRITSHAFIPSATAATR</sequence>
<evidence type="ECO:0000313" key="1">
    <source>
        <dbReference type="EMBL" id="JAD29581.1"/>
    </source>
</evidence>
<organism evidence="1">
    <name type="scientific">Arundo donax</name>
    <name type="common">Giant reed</name>
    <name type="synonym">Donax arundinaceus</name>
    <dbReference type="NCBI Taxonomy" id="35708"/>
    <lineage>
        <taxon>Eukaryota</taxon>
        <taxon>Viridiplantae</taxon>
        <taxon>Streptophyta</taxon>
        <taxon>Embryophyta</taxon>
        <taxon>Tracheophyta</taxon>
        <taxon>Spermatophyta</taxon>
        <taxon>Magnoliopsida</taxon>
        <taxon>Liliopsida</taxon>
        <taxon>Poales</taxon>
        <taxon>Poaceae</taxon>
        <taxon>PACMAD clade</taxon>
        <taxon>Arundinoideae</taxon>
        <taxon>Arundineae</taxon>
        <taxon>Arundo</taxon>
    </lineage>
</organism>
<reference evidence="1" key="2">
    <citation type="journal article" date="2015" name="Data Brief">
        <title>Shoot transcriptome of the giant reed, Arundo donax.</title>
        <authorList>
            <person name="Barrero R.A."/>
            <person name="Guerrero F.D."/>
            <person name="Moolhuijzen P."/>
            <person name="Goolsby J.A."/>
            <person name="Tidwell J."/>
            <person name="Bellgard S.E."/>
            <person name="Bellgard M.I."/>
        </authorList>
    </citation>
    <scope>NUCLEOTIDE SEQUENCE</scope>
    <source>
        <tissue evidence="1">Shoot tissue taken approximately 20 cm above the soil surface</tissue>
    </source>
</reference>
<protein>
    <submittedName>
        <fullName evidence="1">Uncharacterized protein</fullName>
    </submittedName>
</protein>
<name>A0A0A8YSR2_ARUDO</name>
<proteinExistence type="predicted"/>
<accession>A0A0A8YSR2</accession>
<dbReference type="AlphaFoldDB" id="A0A0A8YSR2"/>
<dbReference type="EMBL" id="GBRH01268314">
    <property type="protein sequence ID" value="JAD29581.1"/>
    <property type="molecule type" value="Transcribed_RNA"/>
</dbReference>